<dbReference type="PANTHER" id="PTHR38706:SF2">
    <property type="match status" value="1"/>
</dbReference>
<accession>A0A3P9L4A3</accession>
<reference key="1">
    <citation type="journal article" date="2007" name="Nature">
        <title>The medaka draft genome and insights into vertebrate genome evolution.</title>
        <authorList>
            <person name="Kasahara M."/>
            <person name="Naruse K."/>
            <person name="Sasaki S."/>
            <person name="Nakatani Y."/>
            <person name="Qu W."/>
            <person name="Ahsan B."/>
            <person name="Yamada T."/>
            <person name="Nagayasu Y."/>
            <person name="Doi K."/>
            <person name="Kasai Y."/>
            <person name="Jindo T."/>
            <person name="Kobayashi D."/>
            <person name="Shimada A."/>
            <person name="Toyoda A."/>
            <person name="Kuroki Y."/>
            <person name="Fujiyama A."/>
            <person name="Sasaki T."/>
            <person name="Shimizu A."/>
            <person name="Asakawa S."/>
            <person name="Shimizu N."/>
            <person name="Hashimoto S."/>
            <person name="Yang J."/>
            <person name="Lee Y."/>
            <person name="Matsushima K."/>
            <person name="Sugano S."/>
            <person name="Sakaizumi M."/>
            <person name="Narita T."/>
            <person name="Ohishi K."/>
            <person name="Haga S."/>
            <person name="Ohta F."/>
            <person name="Nomoto H."/>
            <person name="Nogata K."/>
            <person name="Morishita T."/>
            <person name="Endo T."/>
            <person name="Shin-I T."/>
            <person name="Takeda H."/>
            <person name="Morishita S."/>
            <person name="Kohara Y."/>
        </authorList>
    </citation>
    <scope>NUCLEOTIDE SEQUENCE [LARGE SCALE GENOMIC DNA]</scope>
    <source>
        <strain>Hd-rR</strain>
    </source>
</reference>
<sequence>MYTIIYNTLPCKKCYFFLHVTLAYHVPTNVLTLLYWFAQNVNIYSNGIQLTFDPSQGSYGSHYYGNHEGLLESLPWGYQYFSIGNMKQGSYPQYVCNEGNRARIIVRVRRENNLQANRIYITRHTGNYLDSMYDPQQTYEVTANVLQELAQRPLYEIQRAAGYQYHGNAPRYTLQASSVSNQSYYTSAPSSFSEDSIWPYLCLGFLVLILMVLFIIIAGNAKV</sequence>
<reference evidence="2" key="4">
    <citation type="submission" date="2025-09" db="UniProtKB">
        <authorList>
            <consortium name="Ensembl"/>
        </authorList>
    </citation>
    <scope>IDENTIFICATION</scope>
    <source>
        <strain evidence="2">HNI</strain>
    </source>
</reference>
<keyword evidence="1" id="KW-0812">Transmembrane</keyword>
<reference evidence="2" key="3">
    <citation type="submission" date="2025-08" db="UniProtKB">
        <authorList>
            <consortium name="Ensembl"/>
        </authorList>
    </citation>
    <scope>IDENTIFICATION</scope>
    <source>
        <strain evidence="2">HNI</strain>
    </source>
</reference>
<evidence type="ECO:0000256" key="1">
    <source>
        <dbReference type="SAM" id="Phobius"/>
    </source>
</evidence>
<dbReference type="PANTHER" id="PTHR38706">
    <property type="entry name" value="SI:CH211-198C19.1-RELATED"/>
    <property type="match status" value="1"/>
</dbReference>
<evidence type="ECO:0000313" key="2">
    <source>
        <dbReference type="Ensembl" id="ENSORLP00020015513.1"/>
    </source>
</evidence>
<organism evidence="2 3">
    <name type="scientific">Oryzias latipes</name>
    <name type="common">Japanese rice fish</name>
    <name type="synonym">Japanese killifish</name>
    <dbReference type="NCBI Taxonomy" id="8090"/>
    <lineage>
        <taxon>Eukaryota</taxon>
        <taxon>Metazoa</taxon>
        <taxon>Chordata</taxon>
        <taxon>Craniata</taxon>
        <taxon>Vertebrata</taxon>
        <taxon>Euteleostomi</taxon>
        <taxon>Actinopterygii</taxon>
        <taxon>Neopterygii</taxon>
        <taxon>Teleostei</taxon>
        <taxon>Neoteleostei</taxon>
        <taxon>Acanthomorphata</taxon>
        <taxon>Ovalentaria</taxon>
        <taxon>Atherinomorphae</taxon>
        <taxon>Beloniformes</taxon>
        <taxon>Adrianichthyidae</taxon>
        <taxon>Oryziinae</taxon>
        <taxon>Oryzias</taxon>
    </lineage>
</organism>
<dbReference type="Ensembl" id="ENSORLT00020023565.1">
    <property type="protein sequence ID" value="ENSORLP00020015513.1"/>
    <property type="gene ID" value="ENSORLG00020016528.1"/>
</dbReference>
<feature type="transmembrane region" description="Helical" evidence="1">
    <location>
        <begin position="197"/>
        <end position="218"/>
    </location>
</feature>
<keyword evidence="1" id="KW-1133">Transmembrane helix</keyword>
<keyword evidence="1" id="KW-0472">Membrane</keyword>
<dbReference type="Proteomes" id="UP000265180">
    <property type="component" value="Chromosome 8"/>
</dbReference>
<proteinExistence type="predicted"/>
<name>A0A3P9L4A3_ORYLA</name>
<protein>
    <submittedName>
        <fullName evidence="2">Uncharacterized protein</fullName>
    </submittedName>
</protein>
<dbReference type="AlphaFoldDB" id="A0A3P9L4A3"/>
<evidence type="ECO:0000313" key="3">
    <source>
        <dbReference type="Proteomes" id="UP000265180"/>
    </source>
</evidence>
<reference evidence="2 3" key="2">
    <citation type="submission" date="2017-04" db="EMBL/GenBank/DDBJ databases">
        <title>CpG methylation of centromeres and impact of large insertions on vertebrate speciation.</title>
        <authorList>
            <person name="Ichikawa K."/>
            <person name="Yoshimura J."/>
            <person name="Morishita S."/>
        </authorList>
    </citation>
    <scope>NUCLEOTIDE SEQUENCE</scope>
    <source>
        <strain evidence="2 3">HNI</strain>
    </source>
</reference>